<dbReference type="PANTHER" id="PTHR47510:SF3">
    <property type="entry name" value="ENDO_EXONUCLEASE_PHOSPHATASE DOMAIN-CONTAINING PROTEIN"/>
    <property type="match status" value="1"/>
</dbReference>
<name>A0A3Q0J4H2_DIACI</name>
<protein>
    <submittedName>
        <fullName evidence="3">Uncharacterized protein LOC113469656</fullName>
    </submittedName>
</protein>
<evidence type="ECO:0000313" key="3">
    <source>
        <dbReference type="RefSeq" id="XP_026683321.1"/>
    </source>
</evidence>
<sequence>MGYDQIPLNYLTRMSGIIAPVILHIFNTSVQTKTFPEIWKKALIRPIPKTKNPSSASDYRPISLHQQVTSHINRHNLLNPFQSGFRTGHSTCSALLKVSDDIQAAMDKTMATILILFDFSKAFDLVSHRILLQKLRTFGLDQNAIAYVMI</sequence>
<dbReference type="KEGG" id="dci:113469656"/>
<reference evidence="3" key="1">
    <citation type="submission" date="2025-08" db="UniProtKB">
        <authorList>
            <consortium name="RefSeq"/>
        </authorList>
    </citation>
    <scope>IDENTIFICATION</scope>
</reference>
<keyword evidence="2" id="KW-1185">Reference proteome</keyword>
<dbReference type="PANTHER" id="PTHR47510">
    <property type="entry name" value="REVERSE TRANSCRIPTASE DOMAIN-CONTAINING PROTEIN"/>
    <property type="match status" value="1"/>
</dbReference>
<proteinExistence type="predicted"/>
<dbReference type="InterPro" id="IPR000477">
    <property type="entry name" value="RT_dom"/>
</dbReference>
<organism evidence="2 3">
    <name type="scientific">Diaphorina citri</name>
    <name type="common">Asian citrus psyllid</name>
    <dbReference type="NCBI Taxonomy" id="121845"/>
    <lineage>
        <taxon>Eukaryota</taxon>
        <taxon>Metazoa</taxon>
        <taxon>Ecdysozoa</taxon>
        <taxon>Arthropoda</taxon>
        <taxon>Hexapoda</taxon>
        <taxon>Insecta</taxon>
        <taxon>Pterygota</taxon>
        <taxon>Neoptera</taxon>
        <taxon>Paraneoptera</taxon>
        <taxon>Hemiptera</taxon>
        <taxon>Sternorrhyncha</taxon>
        <taxon>Psylloidea</taxon>
        <taxon>Psyllidae</taxon>
        <taxon>Diaphorininae</taxon>
        <taxon>Diaphorina</taxon>
    </lineage>
</organism>
<dbReference type="STRING" id="121845.A0A3Q0J4H2"/>
<dbReference type="Pfam" id="PF00078">
    <property type="entry name" value="RVT_1"/>
    <property type="match status" value="1"/>
</dbReference>
<dbReference type="AlphaFoldDB" id="A0A3Q0J4H2"/>
<dbReference type="PaxDb" id="121845-A0A3Q0J4H2"/>
<dbReference type="RefSeq" id="XP_026683321.1">
    <property type="nucleotide sequence ID" value="XM_026827520.1"/>
</dbReference>
<dbReference type="Proteomes" id="UP000079169">
    <property type="component" value="Unplaced"/>
</dbReference>
<evidence type="ECO:0000313" key="2">
    <source>
        <dbReference type="Proteomes" id="UP000079169"/>
    </source>
</evidence>
<feature type="domain" description="Reverse transcriptase" evidence="1">
    <location>
        <begin position="47"/>
        <end position="143"/>
    </location>
</feature>
<dbReference type="GeneID" id="113469656"/>
<gene>
    <name evidence="3" type="primary">LOC113469656</name>
</gene>
<evidence type="ECO:0000259" key="1">
    <source>
        <dbReference type="Pfam" id="PF00078"/>
    </source>
</evidence>
<accession>A0A3Q0J4H2</accession>